<proteinExistence type="predicted"/>
<reference evidence="1" key="1">
    <citation type="submission" date="2021-01" db="EMBL/GenBank/DDBJ databases">
        <authorList>
            <person name="Corre E."/>
            <person name="Pelletier E."/>
            <person name="Niang G."/>
            <person name="Scheremetjew M."/>
            <person name="Finn R."/>
            <person name="Kale V."/>
            <person name="Holt S."/>
            <person name="Cochrane G."/>
            <person name="Meng A."/>
            <person name="Brown T."/>
            <person name="Cohen L."/>
        </authorList>
    </citation>
    <scope>NUCLEOTIDE SEQUENCE</scope>
    <source>
        <strain evidence="1">SPMC142</strain>
    </source>
</reference>
<dbReference type="EMBL" id="HBIQ01113256">
    <property type="protein sequence ID" value="CAE0604124.1"/>
    <property type="molecule type" value="Transcribed_RNA"/>
</dbReference>
<organism evidence="1">
    <name type="scientific">Strombidinopsis acuminata</name>
    <dbReference type="NCBI Taxonomy" id="141414"/>
    <lineage>
        <taxon>Eukaryota</taxon>
        <taxon>Sar</taxon>
        <taxon>Alveolata</taxon>
        <taxon>Ciliophora</taxon>
        <taxon>Intramacronucleata</taxon>
        <taxon>Spirotrichea</taxon>
        <taxon>Choreotrichia</taxon>
        <taxon>Choreotrichida</taxon>
        <taxon>Strombidinopsidae</taxon>
        <taxon>Strombidinopsis</taxon>
    </lineage>
</organism>
<name>A0A7S3XBR4_9SPIT</name>
<gene>
    <name evidence="1" type="ORF">SACU0126_LOCUS35891</name>
</gene>
<evidence type="ECO:0000313" key="1">
    <source>
        <dbReference type="EMBL" id="CAE0604124.1"/>
    </source>
</evidence>
<accession>A0A7S3XBR4</accession>
<sequence>MFLVSLDVGGRVHMPFIPYMRWGSHISILAVLVCLFVIPHDPSSRIPSNRVGSDAMLVQRHLPGWHAAPSPVVSRQAVASSLPSTVQVPTPDTSSSEVMTARRLRQRLSVLRWMPRARGPVSVLTLPVEPAVLPSNLTALLLRTKWRHSRSIAQLRRRFRRPTNAADKLARHVGTRVVRGKVSVGSNGTYICTTVEALRQQYGHRQHWFGDLDARETRELYHELLPRQLLENDAIDLAERARLAVAARRAARLYARERALLPVSLSCELLDGMRTLMKKGTFQPGGLSEKQIWEKYYGAIQGQGGDGDVQDQIYMMVLQKSCTSNAAVDQLMGF</sequence>
<protein>
    <submittedName>
        <fullName evidence="1">Uncharacterized protein</fullName>
    </submittedName>
</protein>
<dbReference type="AlphaFoldDB" id="A0A7S3XBR4"/>